<evidence type="ECO:0000313" key="2">
    <source>
        <dbReference type="EMBL" id="ADG87751.1"/>
    </source>
</evidence>
<dbReference type="Proteomes" id="UP000006640">
    <property type="component" value="Chromosome"/>
</dbReference>
<organism evidence="2 3">
    <name type="scientific">Thermobispora bispora (strain ATCC 19993 / DSM 43833 / CBS 139.67 / JCM 10125 / KCTC 9307 / NBRC 14880 / R51)</name>
    <dbReference type="NCBI Taxonomy" id="469371"/>
    <lineage>
        <taxon>Bacteria</taxon>
        <taxon>Bacillati</taxon>
        <taxon>Actinomycetota</taxon>
        <taxon>Actinomycetes</taxon>
        <taxon>Streptosporangiales</taxon>
        <taxon>Streptosporangiaceae</taxon>
        <taxon>Thermobispora</taxon>
    </lineage>
</organism>
<evidence type="ECO:0000313" key="3">
    <source>
        <dbReference type="Proteomes" id="UP000006640"/>
    </source>
</evidence>
<dbReference type="AlphaFoldDB" id="D6Y7T2"/>
<proteinExistence type="predicted"/>
<gene>
    <name evidence="2" type="ordered locus">Tbis_1028</name>
</gene>
<protein>
    <submittedName>
        <fullName evidence="2">Uncharacterized protein</fullName>
    </submittedName>
</protein>
<dbReference type="HOGENOM" id="CLU_187767_0_0_11"/>
<dbReference type="EMBL" id="CP001874">
    <property type="protein sequence ID" value="ADG87751.1"/>
    <property type="molecule type" value="Genomic_DNA"/>
</dbReference>
<dbReference type="OrthoDB" id="3538741at2"/>
<reference evidence="2 3" key="1">
    <citation type="submission" date="2010-01" db="EMBL/GenBank/DDBJ databases">
        <title>The complete genome of Thermobispora bispora DSM 43833.</title>
        <authorList>
            <consortium name="US DOE Joint Genome Institute (JGI-PGF)"/>
            <person name="Lucas S."/>
            <person name="Copeland A."/>
            <person name="Lapidus A."/>
            <person name="Glavina del Rio T."/>
            <person name="Dalin E."/>
            <person name="Tice H."/>
            <person name="Bruce D."/>
            <person name="Goodwin L."/>
            <person name="Pitluck S."/>
            <person name="Kyrpides N."/>
            <person name="Mavromatis K."/>
            <person name="Ivanova N."/>
            <person name="Mikhailova N."/>
            <person name="Chertkov O."/>
            <person name="Brettin T."/>
            <person name="Detter J.C."/>
            <person name="Han C."/>
            <person name="Larimer F."/>
            <person name="Land M."/>
            <person name="Hauser L."/>
            <person name="Markowitz V."/>
            <person name="Cheng J.-F."/>
            <person name="Hugenholtz P."/>
            <person name="Woyke T."/>
            <person name="Wu D."/>
            <person name="Jando M."/>
            <person name="Schneider S."/>
            <person name="Klenk H.-P."/>
            <person name="Eisen J.A."/>
        </authorList>
    </citation>
    <scope>NUCLEOTIDE SEQUENCE [LARGE SCALE GENOMIC DNA]</scope>
    <source>
        <strain evidence="3">ATCC 19993 / DSM 43833 / CBS 139.67 / JCM 10125 / KCTC 9307 / NBRC 14880 / R51</strain>
    </source>
</reference>
<name>D6Y7T2_THEBD</name>
<feature type="compositionally biased region" description="Basic and acidic residues" evidence="1">
    <location>
        <begin position="72"/>
        <end position="85"/>
    </location>
</feature>
<sequence>MQTTREPQISPAEVVRALAARFPAWTIWWGEATRRYWGMRRRRDGALIYIEANSAQEFVQRARQTDAWLRSHAADRPETRRDRRSPGPRTA</sequence>
<dbReference type="eggNOG" id="ENOG50324XZ">
    <property type="taxonomic scope" value="Bacteria"/>
</dbReference>
<feature type="region of interest" description="Disordered" evidence="1">
    <location>
        <begin position="69"/>
        <end position="91"/>
    </location>
</feature>
<keyword evidence="3" id="KW-1185">Reference proteome</keyword>
<evidence type="ECO:0000256" key="1">
    <source>
        <dbReference type="SAM" id="MobiDB-lite"/>
    </source>
</evidence>
<dbReference type="RefSeq" id="WP_013131284.1">
    <property type="nucleotide sequence ID" value="NC_014165.1"/>
</dbReference>
<accession>D6Y7T2</accession>
<dbReference type="KEGG" id="tbi:Tbis_1028"/>